<dbReference type="CDD" id="cd06583">
    <property type="entry name" value="PGRP"/>
    <property type="match status" value="1"/>
</dbReference>
<sequence>MGTPMTAAQVVAQLKKWNLRYVEIPGWATHNRNSKGAWGPVNGFVWHHTGVDVAGAGAKAYATTTLYNGISGLPGPLCHFSIGADGTVYLVGWGRANHAGGGDPAVLQHVIAEDYTGQLHPTKGNINGMDGNAHFYGVEIQYSGGQQMSDAQYAAARRLSAAILDFHGWTEKSVIAHGEWSSDKWDPGYAPKRIMAMPPVRSDVRATHAAGPHQVDGVPTATEIANAVLRLDGVIAVPGAAAGNPNWTLSSCITEILKRVDQVKATEAGQTAAITKLASLVGSDVDTAAVVSAVQQAIEDAVVKVGVDATGAQN</sequence>
<organism evidence="2 3">
    <name type="scientific">Streptomyces carpinensis</name>
    <dbReference type="NCBI Taxonomy" id="66369"/>
    <lineage>
        <taxon>Bacteria</taxon>
        <taxon>Bacillati</taxon>
        <taxon>Actinomycetota</taxon>
        <taxon>Actinomycetes</taxon>
        <taxon>Kitasatosporales</taxon>
        <taxon>Streptomycetaceae</taxon>
        <taxon>Streptomyces</taxon>
    </lineage>
</organism>
<proteinExistence type="predicted"/>
<dbReference type="Proteomes" id="UP001458415">
    <property type="component" value="Unassembled WGS sequence"/>
</dbReference>
<dbReference type="InterPro" id="IPR036505">
    <property type="entry name" value="Amidase/PGRP_sf"/>
</dbReference>
<keyword evidence="3" id="KW-1185">Reference proteome</keyword>
<dbReference type="Gene3D" id="3.40.80.10">
    <property type="entry name" value="Peptidoglycan recognition protein-like"/>
    <property type="match status" value="1"/>
</dbReference>
<evidence type="ECO:0000259" key="1">
    <source>
        <dbReference type="SMART" id="SM00644"/>
    </source>
</evidence>
<accession>A0ABV1WBR2</accession>
<protein>
    <submittedName>
        <fullName evidence="2">Peptidoglycan recognition family protein</fullName>
    </submittedName>
</protein>
<dbReference type="SUPFAM" id="SSF55846">
    <property type="entry name" value="N-acetylmuramoyl-L-alanine amidase-like"/>
    <property type="match status" value="1"/>
</dbReference>
<dbReference type="InterPro" id="IPR002502">
    <property type="entry name" value="Amidase_domain"/>
</dbReference>
<feature type="domain" description="N-acetylmuramoyl-L-alanine amidase" evidence="1">
    <location>
        <begin position="27"/>
        <end position="188"/>
    </location>
</feature>
<evidence type="ECO:0000313" key="3">
    <source>
        <dbReference type="Proteomes" id="UP001458415"/>
    </source>
</evidence>
<evidence type="ECO:0000313" key="2">
    <source>
        <dbReference type="EMBL" id="MER6981615.1"/>
    </source>
</evidence>
<dbReference type="SMART" id="SM00644">
    <property type="entry name" value="Ami_2"/>
    <property type="match status" value="1"/>
</dbReference>
<dbReference type="Pfam" id="PF01510">
    <property type="entry name" value="Amidase_2"/>
    <property type="match status" value="1"/>
</dbReference>
<reference evidence="2 3" key="1">
    <citation type="submission" date="2024-06" db="EMBL/GenBank/DDBJ databases">
        <title>The Natural Products Discovery Center: Release of the First 8490 Sequenced Strains for Exploring Actinobacteria Biosynthetic Diversity.</title>
        <authorList>
            <person name="Kalkreuter E."/>
            <person name="Kautsar S.A."/>
            <person name="Yang D."/>
            <person name="Bader C.D."/>
            <person name="Teijaro C.N."/>
            <person name="Fluegel L."/>
            <person name="Davis C.M."/>
            <person name="Simpson J.R."/>
            <person name="Lauterbach L."/>
            <person name="Steele A.D."/>
            <person name="Gui C."/>
            <person name="Meng S."/>
            <person name="Li G."/>
            <person name="Viehrig K."/>
            <person name="Ye F."/>
            <person name="Su P."/>
            <person name="Kiefer A.F."/>
            <person name="Nichols A."/>
            <person name="Cepeda A.J."/>
            <person name="Yan W."/>
            <person name="Fan B."/>
            <person name="Jiang Y."/>
            <person name="Adhikari A."/>
            <person name="Zheng C.-J."/>
            <person name="Schuster L."/>
            <person name="Cowan T.M."/>
            <person name="Smanski M.J."/>
            <person name="Chevrette M.G."/>
            <person name="De Carvalho L.P.S."/>
            <person name="Shen B."/>
        </authorList>
    </citation>
    <scope>NUCLEOTIDE SEQUENCE [LARGE SCALE GENOMIC DNA]</scope>
    <source>
        <strain evidence="2 3">NPDC000634</strain>
    </source>
</reference>
<dbReference type="RefSeq" id="WP_086729839.1">
    <property type="nucleotide sequence ID" value="NZ_MUBM01000352.1"/>
</dbReference>
<comment type="caution">
    <text evidence="2">The sequence shown here is derived from an EMBL/GenBank/DDBJ whole genome shotgun (WGS) entry which is preliminary data.</text>
</comment>
<gene>
    <name evidence="2" type="ORF">ABT317_32765</name>
</gene>
<dbReference type="EMBL" id="JBEPCU010000808">
    <property type="protein sequence ID" value="MER6981615.1"/>
    <property type="molecule type" value="Genomic_DNA"/>
</dbReference>
<name>A0ABV1WBR2_9ACTN</name>